<dbReference type="Proteomes" id="UP001370348">
    <property type="component" value="Chromosome"/>
</dbReference>
<sequence>MLRAFVLKRIADNLIAEEIPLMHVEVPHFDEAEPIPCSRDGFIGLSHEGRQMTRAFRCSPGWAASVRRKRHAALLLGAMLVGACRSGRELESTEMDTCDGYMVVYERCLRKTGMAAEQIASRLAAAGRSMKHSAAASDAELAEVRSKCAQATKQLEQSCK</sequence>
<keyword evidence="2" id="KW-1185">Reference proteome</keyword>
<gene>
    <name evidence="1" type="ORF">LZC94_32135</name>
</gene>
<evidence type="ECO:0000313" key="2">
    <source>
        <dbReference type="Proteomes" id="UP001370348"/>
    </source>
</evidence>
<evidence type="ECO:0000313" key="1">
    <source>
        <dbReference type="EMBL" id="WXB12484.1"/>
    </source>
</evidence>
<organism evidence="1 2">
    <name type="scientific">Pendulispora albinea</name>
    <dbReference type="NCBI Taxonomy" id="2741071"/>
    <lineage>
        <taxon>Bacteria</taxon>
        <taxon>Pseudomonadati</taxon>
        <taxon>Myxococcota</taxon>
        <taxon>Myxococcia</taxon>
        <taxon>Myxococcales</taxon>
        <taxon>Sorangiineae</taxon>
        <taxon>Pendulisporaceae</taxon>
        <taxon>Pendulispora</taxon>
    </lineage>
</organism>
<accession>A0ABZ2LNL1</accession>
<protein>
    <submittedName>
        <fullName evidence="1">Uncharacterized protein</fullName>
    </submittedName>
</protein>
<reference evidence="1 2" key="1">
    <citation type="submission" date="2021-12" db="EMBL/GenBank/DDBJ databases">
        <title>Discovery of the Pendulisporaceae a myxobacterial family with distinct sporulation behavior and unique specialized metabolism.</title>
        <authorList>
            <person name="Garcia R."/>
            <person name="Popoff A."/>
            <person name="Bader C.D."/>
            <person name="Loehr J."/>
            <person name="Walesch S."/>
            <person name="Walt C."/>
            <person name="Boldt J."/>
            <person name="Bunk B."/>
            <person name="Haeckl F.J.F.P.J."/>
            <person name="Gunesch A.P."/>
            <person name="Birkelbach J."/>
            <person name="Nuebel U."/>
            <person name="Pietschmann T."/>
            <person name="Bach T."/>
            <person name="Mueller R."/>
        </authorList>
    </citation>
    <scope>NUCLEOTIDE SEQUENCE [LARGE SCALE GENOMIC DNA]</scope>
    <source>
        <strain evidence="1 2">MSr11954</strain>
    </source>
</reference>
<dbReference type="RefSeq" id="WP_394822106.1">
    <property type="nucleotide sequence ID" value="NZ_CP089984.1"/>
</dbReference>
<dbReference type="EMBL" id="CP089984">
    <property type="protein sequence ID" value="WXB12484.1"/>
    <property type="molecule type" value="Genomic_DNA"/>
</dbReference>
<name>A0ABZ2LNL1_9BACT</name>
<proteinExistence type="predicted"/>